<keyword evidence="6" id="KW-1185">Reference proteome</keyword>
<dbReference type="OrthoDB" id="5363772at2"/>
<dbReference type="InterPro" id="IPR000055">
    <property type="entry name" value="Restrct_endonuc_typeI_TRD"/>
</dbReference>
<protein>
    <submittedName>
        <fullName evidence="5">Type I restriction enzyme, S subunit</fullName>
    </submittedName>
</protein>
<dbReference type="CDD" id="cd17267">
    <property type="entry name" value="RMtype1_S_EcoAO83I-TRD1-CR1_like"/>
    <property type="match status" value="1"/>
</dbReference>
<dbReference type="SUPFAM" id="SSF116734">
    <property type="entry name" value="DNA methylase specificity domain"/>
    <property type="match status" value="2"/>
</dbReference>
<dbReference type="RefSeq" id="WP_093883665.1">
    <property type="nucleotide sequence ID" value="NZ_FOBS01000014.1"/>
</dbReference>
<dbReference type="EMBL" id="FOBS01000014">
    <property type="protein sequence ID" value="SEM41675.1"/>
    <property type="molecule type" value="Genomic_DNA"/>
</dbReference>
<name>A0A1H7Y6W3_9BACT</name>
<evidence type="ECO:0000256" key="2">
    <source>
        <dbReference type="ARBA" id="ARBA00022747"/>
    </source>
</evidence>
<dbReference type="AlphaFoldDB" id="A0A1H7Y6W3"/>
<reference evidence="5 6" key="1">
    <citation type="submission" date="2016-10" db="EMBL/GenBank/DDBJ databases">
        <authorList>
            <person name="de Groot N.N."/>
        </authorList>
    </citation>
    <scope>NUCLEOTIDE SEQUENCE [LARGE SCALE GENOMIC DNA]</scope>
    <source>
        <strain evidence="5 6">DSM 8423</strain>
    </source>
</reference>
<dbReference type="PANTHER" id="PTHR30408">
    <property type="entry name" value="TYPE-1 RESTRICTION ENZYME ECOKI SPECIFICITY PROTEIN"/>
    <property type="match status" value="1"/>
</dbReference>
<comment type="similarity">
    <text evidence="1">Belongs to the type-I restriction system S methylase family.</text>
</comment>
<proteinExistence type="inferred from homology"/>
<dbReference type="Proteomes" id="UP000198744">
    <property type="component" value="Unassembled WGS sequence"/>
</dbReference>
<dbReference type="InterPro" id="IPR052021">
    <property type="entry name" value="Type-I_RS_S_subunit"/>
</dbReference>
<dbReference type="STRING" id="43775.SAMN04489760_11470"/>
<gene>
    <name evidence="5" type="ORF">SAMN04489760_11470</name>
</gene>
<organism evidence="5 6">
    <name type="scientific">Syntrophus gentianae</name>
    <dbReference type="NCBI Taxonomy" id="43775"/>
    <lineage>
        <taxon>Bacteria</taxon>
        <taxon>Pseudomonadati</taxon>
        <taxon>Thermodesulfobacteriota</taxon>
        <taxon>Syntrophia</taxon>
        <taxon>Syntrophales</taxon>
        <taxon>Syntrophaceae</taxon>
        <taxon>Syntrophus</taxon>
    </lineage>
</organism>
<dbReference type="GO" id="GO:0009307">
    <property type="term" value="P:DNA restriction-modification system"/>
    <property type="evidence" value="ECO:0007669"/>
    <property type="project" value="UniProtKB-KW"/>
</dbReference>
<evidence type="ECO:0000256" key="1">
    <source>
        <dbReference type="ARBA" id="ARBA00010923"/>
    </source>
</evidence>
<dbReference type="GO" id="GO:0003677">
    <property type="term" value="F:DNA binding"/>
    <property type="evidence" value="ECO:0007669"/>
    <property type="project" value="UniProtKB-KW"/>
</dbReference>
<evidence type="ECO:0000256" key="3">
    <source>
        <dbReference type="ARBA" id="ARBA00023125"/>
    </source>
</evidence>
<evidence type="ECO:0000313" key="6">
    <source>
        <dbReference type="Proteomes" id="UP000198744"/>
    </source>
</evidence>
<dbReference type="Gene3D" id="3.90.220.20">
    <property type="entry name" value="DNA methylase specificity domains"/>
    <property type="match status" value="2"/>
</dbReference>
<keyword evidence="2" id="KW-0680">Restriction system</keyword>
<dbReference type="Pfam" id="PF01420">
    <property type="entry name" value="Methylase_S"/>
    <property type="match status" value="1"/>
</dbReference>
<keyword evidence="3" id="KW-0238">DNA-binding</keyword>
<dbReference type="PANTHER" id="PTHR30408:SF12">
    <property type="entry name" value="TYPE I RESTRICTION ENZYME MJAVIII SPECIFICITY SUBUNIT"/>
    <property type="match status" value="1"/>
</dbReference>
<evidence type="ECO:0000259" key="4">
    <source>
        <dbReference type="Pfam" id="PF01420"/>
    </source>
</evidence>
<sequence>MKAGWSLKTLGQVCQLISGQHIKAKDYNTEVKGIGYLTGPSDFGPLNPIISKWTEKPKIKAKCGDILITVKGSGVGKINLLDQDEVAISRQLMAVRVTGADPLFIYAFLCSTFDHFQTVSTGAAIPGISREQVLGLQIAIPPLPEQQRIVGILDKAFEGIATAKAKAEKNLQNTRALFESHLQSVFTQRGQAWIDKRLQDVCVLQRGFDLPTRSRLPGKFPLVSSSGIIDTHNEGPIKGPGVTTGRSGSIGSVFYIEEDYWPLNTALYVKEFHGNDPKFV</sequence>
<evidence type="ECO:0000313" key="5">
    <source>
        <dbReference type="EMBL" id="SEM41675.1"/>
    </source>
</evidence>
<feature type="domain" description="Type I restriction modification DNA specificity" evidence="4">
    <location>
        <begin position="4"/>
        <end position="166"/>
    </location>
</feature>
<accession>A0A1H7Y6W3</accession>
<dbReference type="CDD" id="cd17496">
    <property type="entry name" value="RMtype1_S_BliBORF2384P-TRD1-CR1_like"/>
    <property type="match status" value="1"/>
</dbReference>
<dbReference type="InterPro" id="IPR044946">
    <property type="entry name" value="Restrct_endonuc_typeI_TRD_sf"/>
</dbReference>